<comment type="catalytic activity">
    <reaction evidence="2">
        <text>L-proline + NADP(+) = (S)-1-pyrroline-5-carboxylate + NADPH + 2 H(+)</text>
        <dbReference type="Rhea" id="RHEA:14109"/>
        <dbReference type="ChEBI" id="CHEBI:15378"/>
        <dbReference type="ChEBI" id="CHEBI:17388"/>
        <dbReference type="ChEBI" id="CHEBI:57783"/>
        <dbReference type="ChEBI" id="CHEBI:58349"/>
        <dbReference type="ChEBI" id="CHEBI:60039"/>
        <dbReference type="EC" id="1.5.1.2"/>
    </reaction>
</comment>
<evidence type="ECO:0000259" key="4">
    <source>
        <dbReference type="Pfam" id="PF14748"/>
    </source>
</evidence>
<accession>A0ABW3KY57</accession>
<dbReference type="HAMAP" id="MF_01925">
    <property type="entry name" value="P5C_reductase"/>
    <property type="match status" value="1"/>
</dbReference>
<comment type="caution">
    <text evidence="5">The sequence shown here is derived from an EMBL/GenBank/DDBJ whole genome shotgun (WGS) entry which is preliminary data.</text>
</comment>
<evidence type="ECO:0000256" key="1">
    <source>
        <dbReference type="ARBA" id="ARBA00005525"/>
    </source>
</evidence>
<keyword evidence="2" id="KW-0641">Proline biosynthesis</keyword>
<dbReference type="InterPro" id="IPR029036">
    <property type="entry name" value="P5CR_dimer"/>
</dbReference>
<evidence type="ECO:0000313" key="6">
    <source>
        <dbReference type="Proteomes" id="UP001596990"/>
    </source>
</evidence>
<dbReference type="Pfam" id="PF03807">
    <property type="entry name" value="F420_oxidored"/>
    <property type="match status" value="1"/>
</dbReference>
<name>A0ABW3KY57_9BACI</name>
<reference evidence="6" key="1">
    <citation type="journal article" date="2019" name="Int. J. Syst. Evol. Microbiol.">
        <title>The Global Catalogue of Microorganisms (GCM) 10K type strain sequencing project: providing services to taxonomists for standard genome sequencing and annotation.</title>
        <authorList>
            <consortium name="The Broad Institute Genomics Platform"/>
            <consortium name="The Broad Institute Genome Sequencing Center for Infectious Disease"/>
            <person name="Wu L."/>
            <person name="Ma J."/>
        </authorList>
    </citation>
    <scope>NUCLEOTIDE SEQUENCE [LARGE SCALE GENOMIC DNA]</scope>
    <source>
        <strain evidence="6">CCUG 56607</strain>
    </source>
</reference>
<keyword evidence="2" id="KW-0963">Cytoplasm</keyword>
<dbReference type="Gene3D" id="3.40.50.720">
    <property type="entry name" value="NAD(P)-binding Rossmann-like Domain"/>
    <property type="match status" value="1"/>
</dbReference>
<dbReference type="Proteomes" id="UP001596990">
    <property type="component" value="Unassembled WGS sequence"/>
</dbReference>
<protein>
    <recommendedName>
        <fullName evidence="2">Pyrroline-5-carboxylate reductase</fullName>
        <shortName evidence="2">P5C reductase</shortName>
        <shortName evidence="2">P5CR</shortName>
        <ecNumber evidence="2">1.5.1.2</ecNumber>
    </recommendedName>
    <alternativeName>
        <fullName evidence="2">PCA reductase</fullName>
    </alternativeName>
</protein>
<proteinExistence type="inferred from homology"/>
<dbReference type="Gene3D" id="1.10.3730.10">
    <property type="entry name" value="ProC C-terminal domain-like"/>
    <property type="match status" value="1"/>
</dbReference>
<organism evidence="5 6">
    <name type="scientific">Thalassobacillus hwangdonensis</name>
    <dbReference type="NCBI Taxonomy" id="546108"/>
    <lineage>
        <taxon>Bacteria</taxon>
        <taxon>Bacillati</taxon>
        <taxon>Bacillota</taxon>
        <taxon>Bacilli</taxon>
        <taxon>Bacillales</taxon>
        <taxon>Bacillaceae</taxon>
        <taxon>Thalassobacillus</taxon>
    </lineage>
</organism>
<dbReference type="PIRSF" id="PIRSF000193">
    <property type="entry name" value="Pyrrol-5-carb_rd"/>
    <property type="match status" value="1"/>
</dbReference>
<dbReference type="NCBIfam" id="NF005814">
    <property type="entry name" value="PRK07680.1"/>
    <property type="match status" value="1"/>
</dbReference>
<dbReference type="Pfam" id="PF14748">
    <property type="entry name" value="P5CR_dimer"/>
    <property type="match status" value="1"/>
</dbReference>
<comment type="subcellular location">
    <subcellularLocation>
        <location evidence="2">Cytoplasm</location>
    </subcellularLocation>
</comment>
<dbReference type="PANTHER" id="PTHR11645">
    <property type="entry name" value="PYRROLINE-5-CARBOXYLATE REDUCTASE"/>
    <property type="match status" value="1"/>
</dbReference>
<dbReference type="InterPro" id="IPR028939">
    <property type="entry name" value="P5C_Rdtase_cat_N"/>
</dbReference>
<comment type="pathway">
    <text evidence="2">Amino-acid biosynthesis; L-proline biosynthesis; L-proline from L-glutamate 5-semialdehyde: step 1/1.</text>
</comment>
<dbReference type="RefSeq" id="WP_386057619.1">
    <property type="nucleotide sequence ID" value="NZ_JBHTKL010000001.1"/>
</dbReference>
<comment type="catalytic activity">
    <reaction evidence="2">
        <text>L-proline + NAD(+) = (S)-1-pyrroline-5-carboxylate + NADH + 2 H(+)</text>
        <dbReference type="Rhea" id="RHEA:14105"/>
        <dbReference type="ChEBI" id="CHEBI:15378"/>
        <dbReference type="ChEBI" id="CHEBI:17388"/>
        <dbReference type="ChEBI" id="CHEBI:57540"/>
        <dbReference type="ChEBI" id="CHEBI:57945"/>
        <dbReference type="ChEBI" id="CHEBI:60039"/>
        <dbReference type="EC" id="1.5.1.2"/>
    </reaction>
</comment>
<keyword evidence="6" id="KW-1185">Reference proteome</keyword>
<sequence>MNWGIIGIGNMGTILIESLIESGALDQKAITITNRTIGKALAIQEKYKGIHVEEDAVEVARKATVLFICTKPKDMKHVFEQIEPALTKDHCVISITSPLAIDYLEEHLPCQVGRIVPSITNRAFVGVSLCSFSSNMKPEMKALLMQTFKFISKPIETDENVIRVSSDIVSCGPAFLSFLMEKMMEASTEVTDLDKARATALTTEMLKGYGELLSKNHYTLQTLREKVSVKGGVTGEGLKVLEANIGDLFHKLFEATQQKHLKDKEEQKYW</sequence>
<dbReference type="PANTHER" id="PTHR11645:SF51">
    <property type="entry name" value="COME OPERON PROTEIN 4"/>
    <property type="match status" value="1"/>
</dbReference>
<evidence type="ECO:0000313" key="5">
    <source>
        <dbReference type="EMBL" id="MFD1018826.1"/>
    </source>
</evidence>
<evidence type="ECO:0000259" key="3">
    <source>
        <dbReference type="Pfam" id="PF03807"/>
    </source>
</evidence>
<evidence type="ECO:0000256" key="2">
    <source>
        <dbReference type="HAMAP-Rule" id="MF_01925"/>
    </source>
</evidence>
<dbReference type="EC" id="1.5.1.2" evidence="2"/>
<feature type="domain" description="Pyrroline-5-carboxylate reductase dimerisation" evidence="4">
    <location>
        <begin position="159"/>
        <end position="260"/>
    </location>
</feature>
<dbReference type="SUPFAM" id="SSF51735">
    <property type="entry name" value="NAD(P)-binding Rossmann-fold domains"/>
    <property type="match status" value="1"/>
</dbReference>
<keyword evidence="2" id="KW-0560">Oxidoreductase</keyword>
<dbReference type="InterPro" id="IPR000304">
    <property type="entry name" value="Pyrroline-COOH_reductase"/>
</dbReference>
<dbReference type="PROSITE" id="PS00521">
    <property type="entry name" value="P5CR"/>
    <property type="match status" value="1"/>
</dbReference>
<comment type="function">
    <text evidence="2">Catalyzes the reduction of 1-pyrroline-5-carboxylate (PCA) to L-proline.</text>
</comment>
<dbReference type="InterPro" id="IPR053790">
    <property type="entry name" value="P5CR-like_CS"/>
</dbReference>
<keyword evidence="2" id="KW-0028">Amino-acid biosynthesis</keyword>
<dbReference type="InterPro" id="IPR036291">
    <property type="entry name" value="NAD(P)-bd_dom_sf"/>
</dbReference>
<keyword evidence="2" id="KW-0521">NADP</keyword>
<dbReference type="SUPFAM" id="SSF48179">
    <property type="entry name" value="6-phosphogluconate dehydrogenase C-terminal domain-like"/>
    <property type="match status" value="1"/>
</dbReference>
<comment type="similarity">
    <text evidence="1 2">Belongs to the pyrroline-5-carboxylate reductase family.</text>
</comment>
<dbReference type="InterPro" id="IPR008927">
    <property type="entry name" value="6-PGluconate_DH-like_C_sf"/>
</dbReference>
<dbReference type="EMBL" id="JBHTKL010000001">
    <property type="protein sequence ID" value="MFD1018826.1"/>
    <property type="molecule type" value="Genomic_DNA"/>
</dbReference>
<feature type="domain" description="Pyrroline-5-carboxylate reductase catalytic N-terminal" evidence="3">
    <location>
        <begin position="4"/>
        <end position="97"/>
    </location>
</feature>
<gene>
    <name evidence="5" type="primary">comER</name>
    <name evidence="2" type="synonym">proC</name>
    <name evidence="5" type="ORF">ACFQ2J_06405</name>
</gene>